<evidence type="ECO:0000259" key="1">
    <source>
        <dbReference type="Pfam" id="PF04993"/>
    </source>
</evidence>
<protein>
    <submittedName>
        <fullName evidence="2">TfoX N-terminal domain-containing protein</fullName>
    </submittedName>
</protein>
<feature type="domain" description="TfoX N-terminal" evidence="1">
    <location>
        <begin position="15"/>
        <end position="99"/>
    </location>
</feature>
<accession>A0A1G7LXE3</accession>
<gene>
    <name evidence="2" type="ORF">SAMN05216377_105205</name>
</gene>
<dbReference type="Pfam" id="PF04993">
    <property type="entry name" value="TfoX_N"/>
    <property type="match status" value="1"/>
</dbReference>
<dbReference type="SUPFAM" id="SSF159894">
    <property type="entry name" value="YgaC/TfoX-N like"/>
    <property type="match status" value="1"/>
</dbReference>
<evidence type="ECO:0000313" key="2">
    <source>
        <dbReference type="EMBL" id="SDF54066.1"/>
    </source>
</evidence>
<dbReference type="OrthoDB" id="214902at2"/>
<evidence type="ECO:0000313" key="3">
    <source>
        <dbReference type="Proteomes" id="UP000198967"/>
    </source>
</evidence>
<keyword evidence="3" id="KW-1185">Reference proteome</keyword>
<dbReference type="InterPro" id="IPR007076">
    <property type="entry name" value="TfoX_N"/>
</dbReference>
<dbReference type="AlphaFoldDB" id="A0A1G7LXE3"/>
<organism evidence="2 3">
    <name type="scientific">Pseudonocardia oroxyli</name>
    <dbReference type="NCBI Taxonomy" id="366584"/>
    <lineage>
        <taxon>Bacteria</taxon>
        <taxon>Bacillati</taxon>
        <taxon>Actinomycetota</taxon>
        <taxon>Actinomycetes</taxon>
        <taxon>Pseudonocardiales</taxon>
        <taxon>Pseudonocardiaceae</taxon>
        <taxon>Pseudonocardia</taxon>
    </lineage>
</organism>
<proteinExistence type="predicted"/>
<dbReference type="RefSeq" id="WP_093080863.1">
    <property type="nucleotide sequence ID" value="NZ_FNBE01000005.1"/>
</dbReference>
<dbReference type="EMBL" id="FNBE01000005">
    <property type="protein sequence ID" value="SDF54066.1"/>
    <property type="molecule type" value="Genomic_DNA"/>
</dbReference>
<dbReference type="Proteomes" id="UP000198967">
    <property type="component" value="Unassembled WGS sequence"/>
</dbReference>
<dbReference type="STRING" id="366584.SAMN05216377_105205"/>
<name>A0A1G7LXE3_PSEOR</name>
<reference evidence="2 3" key="1">
    <citation type="submission" date="2016-10" db="EMBL/GenBank/DDBJ databases">
        <authorList>
            <person name="de Groot N.N."/>
        </authorList>
    </citation>
    <scope>NUCLEOTIDE SEQUENCE [LARGE SCALE GENOMIC DNA]</scope>
    <source>
        <strain evidence="2 3">CGMCC 4.3143</strain>
    </source>
</reference>
<sequence>MPYDEGLAERLRDLVPDAVEKRMFGGLAFLVNGHMAVCASGRGGLMVRVDPKEAPALLERPNASRMVMGGREMDGWLRVVGSPEADEVPDLAFWVDEGVAYVHTLPPK</sequence>